<comment type="caution">
    <text evidence="1">The sequence shown here is derived from an EMBL/GenBank/DDBJ whole genome shotgun (WGS) entry which is preliminary data.</text>
</comment>
<gene>
    <name evidence="1" type="ORF">ECRASSUSDP1_LOCUS12021</name>
</gene>
<evidence type="ECO:0000313" key="2">
    <source>
        <dbReference type="Proteomes" id="UP001295684"/>
    </source>
</evidence>
<sequence>MGCHPYRCLLASICKMSILQVCSIPKPSKIPFAFNPNFNLKILVCILASNPAKAEVSLFHLWCSTFCDHGAYLLLN</sequence>
<name>A0AAD1UJT3_EUPCR</name>
<protein>
    <submittedName>
        <fullName evidence="1">Uncharacterized protein</fullName>
    </submittedName>
</protein>
<dbReference type="AlphaFoldDB" id="A0AAD1UJT3"/>
<organism evidence="1 2">
    <name type="scientific">Euplotes crassus</name>
    <dbReference type="NCBI Taxonomy" id="5936"/>
    <lineage>
        <taxon>Eukaryota</taxon>
        <taxon>Sar</taxon>
        <taxon>Alveolata</taxon>
        <taxon>Ciliophora</taxon>
        <taxon>Intramacronucleata</taxon>
        <taxon>Spirotrichea</taxon>
        <taxon>Hypotrichia</taxon>
        <taxon>Euplotida</taxon>
        <taxon>Euplotidae</taxon>
        <taxon>Moneuplotes</taxon>
    </lineage>
</organism>
<proteinExistence type="predicted"/>
<dbReference type="EMBL" id="CAMPGE010011903">
    <property type="protein sequence ID" value="CAI2370703.1"/>
    <property type="molecule type" value="Genomic_DNA"/>
</dbReference>
<accession>A0AAD1UJT3</accession>
<evidence type="ECO:0000313" key="1">
    <source>
        <dbReference type="EMBL" id="CAI2370703.1"/>
    </source>
</evidence>
<dbReference type="Proteomes" id="UP001295684">
    <property type="component" value="Unassembled WGS sequence"/>
</dbReference>
<reference evidence="1" key="1">
    <citation type="submission" date="2023-07" db="EMBL/GenBank/DDBJ databases">
        <authorList>
            <consortium name="AG Swart"/>
            <person name="Singh M."/>
            <person name="Singh A."/>
            <person name="Seah K."/>
            <person name="Emmerich C."/>
        </authorList>
    </citation>
    <scope>NUCLEOTIDE SEQUENCE</scope>
    <source>
        <strain evidence="1">DP1</strain>
    </source>
</reference>
<keyword evidence="2" id="KW-1185">Reference proteome</keyword>